<accession>A0A7Y9KRI2</accession>
<feature type="domain" description="Aminoglycoside phosphotransferase" evidence="1">
    <location>
        <begin position="172"/>
        <end position="354"/>
    </location>
</feature>
<dbReference type="RefSeq" id="WP_179619259.1">
    <property type="nucleotide sequence ID" value="NZ_JACCBW010000002.1"/>
</dbReference>
<keyword evidence="3" id="KW-1185">Reference proteome</keyword>
<reference evidence="2 3" key="1">
    <citation type="submission" date="2020-07" db="EMBL/GenBank/DDBJ databases">
        <authorList>
            <person name="Partida-Martinez L."/>
            <person name="Huntemann M."/>
            <person name="Clum A."/>
            <person name="Wang J."/>
            <person name="Palaniappan K."/>
            <person name="Ritter S."/>
            <person name="Chen I.-M."/>
            <person name="Stamatis D."/>
            <person name="Reddy T."/>
            <person name="O'Malley R."/>
            <person name="Daum C."/>
            <person name="Shapiro N."/>
            <person name="Ivanova N."/>
            <person name="Kyrpides N."/>
            <person name="Woyke T."/>
        </authorList>
    </citation>
    <scope>NUCLEOTIDE SEQUENCE [LARGE SCALE GENOMIC DNA]</scope>
    <source>
        <strain evidence="2 3">AT2.17</strain>
    </source>
</reference>
<dbReference type="InterPro" id="IPR002575">
    <property type="entry name" value="Aminoglycoside_PTrfase"/>
</dbReference>
<dbReference type="EMBL" id="JACCBW010000002">
    <property type="protein sequence ID" value="NYE36599.1"/>
    <property type="molecule type" value="Genomic_DNA"/>
</dbReference>
<comment type="caution">
    <text evidence="2">The sequence shown here is derived from an EMBL/GenBank/DDBJ whole genome shotgun (WGS) entry which is preliminary data.</text>
</comment>
<evidence type="ECO:0000259" key="1">
    <source>
        <dbReference type="Pfam" id="PF01636"/>
    </source>
</evidence>
<dbReference type="Proteomes" id="UP000549911">
    <property type="component" value="Unassembled WGS sequence"/>
</dbReference>
<sequence>MTRPPRTVQVALTDGERVWTGDDGALPSFVQDPEAGGPTATARASHLLTDAVHLAPVVVLDETRRLHVVGSRGGTPRGGRWAGLDALPADLREHVARSAREHWGTPPPQRPDWYRPGWTDELEEWIDAALAPTGRSRTGPVRTHRVWSISAVHTVPTDAGTLWSKASCAHFAAEAGIVEVVARHLPDLVPEVVAVDRGRSWLLTEPLAGVSDDGAPAEAAEVLAPLWASAQAASLDWLDELRAAGAPDRGLEPTLAAWREALATNAELDALTAGERVRLAEVVPEVESRVRELWACGFPDTLGHGDLHSGNVAHDGAHVRIFDWSDGCVTHPFLDGTHLAHWITEAVGGDAGERVRTVLAPWRDAYPHADLDRAVALAPLADLVFQTVTFDQLSRSTEPGTGDLDGVVLFLTRRVLAAG</sequence>
<evidence type="ECO:0000313" key="2">
    <source>
        <dbReference type="EMBL" id="NYE36599.1"/>
    </source>
</evidence>
<gene>
    <name evidence="2" type="ORF">F4692_001732</name>
</gene>
<dbReference type="AlphaFoldDB" id="A0A7Y9KRI2"/>
<evidence type="ECO:0000313" key="3">
    <source>
        <dbReference type="Proteomes" id="UP000549911"/>
    </source>
</evidence>
<dbReference type="SUPFAM" id="SSF56112">
    <property type="entry name" value="Protein kinase-like (PK-like)"/>
    <property type="match status" value="1"/>
</dbReference>
<dbReference type="Pfam" id="PF01636">
    <property type="entry name" value="APH"/>
    <property type="match status" value="1"/>
</dbReference>
<dbReference type="Gene3D" id="3.30.200.150">
    <property type="match status" value="1"/>
</dbReference>
<dbReference type="InterPro" id="IPR011009">
    <property type="entry name" value="Kinase-like_dom_sf"/>
</dbReference>
<organism evidence="2 3">
    <name type="scientific">Nocardioides cavernae</name>
    <dbReference type="NCBI Taxonomy" id="1921566"/>
    <lineage>
        <taxon>Bacteria</taxon>
        <taxon>Bacillati</taxon>
        <taxon>Actinomycetota</taxon>
        <taxon>Actinomycetes</taxon>
        <taxon>Propionibacteriales</taxon>
        <taxon>Nocardioidaceae</taxon>
        <taxon>Nocardioides</taxon>
    </lineage>
</organism>
<reference evidence="2 3" key="2">
    <citation type="submission" date="2020-08" db="EMBL/GenBank/DDBJ databases">
        <title>The Agave Microbiome: Exploring the role of microbial communities in plant adaptations to desert environments.</title>
        <authorList>
            <person name="Partida-Martinez L.P."/>
        </authorList>
    </citation>
    <scope>NUCLEOTIDE SEQUENCE [LARGE SCALE GENOMIC DNA]</scope>
    <source>
        <strain evidence="2 3">AT2.17</strain>
    </source>
</reference>
<proteinExistence type="predicted"/>
<name>A0A7Y9KRI2_9ACTN</name>
<dbReference type="Gene3D" id="3.90.1200.10">
    <property type="match status" value="1"/>
</dbReference>
<protein>
    <recommendedName>
        <fullName evidence="1">Aminoglycoside phosphotransferase domain-containing protein</fullName>
    </recommendedName>
</protein>